<sequence>MRPIIVADQSPSLRKLFELTFGDEYEVLFADNEENLREVVQQNPPGLVFLDAEFTADAASMQSTITALHEDEPLPIILLKSDFSEIDDLEGITQEIKKPFDPEDLLECYQKHALDGATMGDDESDLDDIFSGVSSNSLDEEVSREINDLFRPETDESESEEESLDEALGDLLDEEQDQPADLTTEEDDSEDDLQEDLSPEQQDETTEEAESASDDPGDLDDLLDDEALQELGSVLDGLDDDALGYDSTEEEDLLETQELDDEIELPEIVDDDTLDSTEDGEPEESVDFDDDSNHTEDQPDTDEDSNPYLDIPEPEETTPEPQPPAHDRTDEDQHLRLKDLEISIPADFTPKVYFPEPKGEFTEMRFVVDRSHMEEFLRNNLRQHLQEILEDHIKEMLPEIARQVVEEELERIKQIKIDDI</sequence>
<feature type="region of interest" description="Disordered" evidence="2">
    <location>
        <begin position="119"/>
        <end position="144"/>
    </location>
</feature>
<organism evidence="4 5">
    <name type="scientific">Desulfurispira natronophila</name>
    <dbReference type="NCBI Taxonomy" id="682562"/>
    <lineage>
        <taxon>Bacteria</taxon>
        <taxon>Pseudomonadati</taxon>
        <taxon>Chrysiogenota</taxon>
        <taxon>Chrysiogenia</taxon>
        <taxon>Chrysiogenales</taxon>
        <taxon>Chrysiogenaceae</taxon>
        <taxon>Desulfurispira</taxon>
    </lineage>
</organism>
<comment type="caution">
    <text evidence="4">The sequence shown here is derived from an EMBL/GenBank/DDBJ whole genome shotgun (WGS) entry which is preliminary data.</text>
</comment>
<feature type="compositionally biased region" description="Acidic residues" evidence="2">
    <location>
        <begin position="237"/>
        <end position="290"/>
    </location>
</feature>
<dbReference type="RefSeq" id="WP_183732107.1">
    <property type="nucleotide sequence ID" value="NZ_JACHID010000008.1"/>
</dbReference>
<keyword evidence="5" id="KW-1185">Reference proteome</keyword>
<protein>
    <recommendedName>
        <fullName evidence="3">Response regulatory domain-containing protein</fullName>
    </recommendedName>
</protein>
<keyword evidence="1" id="KW-0597">Phosphoprotein</keyword>
<evidence type="ECO:0000313" key="4">
    <source>
        <dbReference type="EMBL" id="MBB5022137.1"/>
    </source>
</evidence>
<feature type="modified residue" description="4-aspartylphosphate" evidence="1">
    <location>
        <position position="51"/>
    </location>
</feature>
<feature type="region of interest" description="Disordered" evidence="2">
    <location>
        <begin position="174"/>
        <end position="331"/>
    </location>
</feature>
<evidence type="ECO:0000256" key="1">
    <source>
        <dbReference type="PROSITE-ProRule" id="PRU00169"/>
    </source>
</evidence>
<dbReference type="PROSITE" id="PS50110">
    <property type="entry name" value="RESPONSE_REGULATORY"/>
    <property type="match status" value="1"/>
</dbReference>
<dbReference type="InterPro" id="IPR011006">
    <property type="entry name" value="CheY-like_superfamily"/>
</dbReference>
<dbReference type="SUPFAM" id="SSF52172">
    <property type="entry name" value="CheY-like"/>
    <property type="match status" value="1"/>
</dbReference>
<reference evidence="4 5" key="1">
    <citation type="submission" date="2020-08" db="EMBL/GenBank/DDBJ databases">
        <title>Genomic Encyclopedia of Type Strains, Phase IV (KMG-IV): sequencing the most valuable type-strain genomes for metagenomic binning, comparative biology and taxonomic classification.</title>
        <authorList>
            <person name="Goeker M."/>
        </authorList>
    </citation>
    <scope>NUCLEOTIDE SEQUENCE [LARGE SCALE GENOMIC DNA]</scope>
    <source>
        <strain evidence="4 5">DSM 22071</strain>
    </source>
</reference>
<gene>
    <name evidence="4" type="ORF">HNR37_001465</name>
</gene>
<feature type="compositionally biased region" description="Acidic residues" evidence="2">
    <location>
        <begin position="174"/>
        <end position="228"/>
    </location>
</feature>
<accession>A0A7W7Y5F5</accession>
<feature type="domain" description="Response regulatory" evidence="3">
    <location>
        <begin position="3"/>
        <end position="113"/>
    </location>
</feature>
<dbReference type="Proteomes" id="UP000528322">
    <property type="component" value="Unassembled WGS sequence"/>
</dbReference>
<name>A0A7W7Y5F5_9BACT</name>
<dbReference type="AlphaFoldDB" id="A0A7W7Y5F5"/>
<dbReference type="GO" id="GO:0000160">
    <property type="term" value="P:phosphorelay signal transduction system"/>
    <property type="evidence" value="ECO:0007669"/>
    <property type="project" value="InterPro"/>
</dbReference>
<dbReference type="EMBL" id="JACHID010000008">
    <property type="protein sequence ID" value="MBB5022137.1"/>
    <property type="molecule type" value="Genomic_DNA"/>
</dbReference>
<evidence type="ECO:0000313" key="5">
    <source>
        <dbReference type="Proteomes" id="UP000528322"/>
    </source>
</evidence>
<dbReference type="Gene3D" id="3.40.50.2300">
    <property type="match status" value="1"/>
</dbReference>
<evidence type="ECO:0000259" key="3">
    <source>
        <dbReference type="PROSITE" id="PS50110"/>
    </source>
</evidence>
<proteinExistence type="predicted"/>
<evidence type="ECO:0000256" key="2">
    <source>
        <dbReference type="SAM" id="MobiDB-lite"/>
    </source>
</evidence>
<dbReference type="InterPro" id="IPR001789">
    <property type="entry name" value="Sig_transdc_resp-reg_receiver"/>
</dbReference>